<proteinExistence type="predicted"/>
<evidence type="ECO:0000313" key="2">
    <source>
        <dbReference type="Proteomes" id="UP001255601"/>
    </source>
</evidence>
<evidence type="ECO:0000313" key="1">
    <source>
        <dbReference type="EMBL" id="MDR6104029.1"/>
    </source>
</evidence>
<dbReference type="AlphaFoldDB" id="A0AAJ2BJW7"/>
<gene>
    <name evidence="1" type="ORF">QE369_004226</name>
</gene>
<dbReference type="Proteomes" id="UP001255601">
    <property type="component" value="Unassembled WGS sequence"/>
</dbReference>
<protein>
    <submittedName>
        <fullName evidence="1">Uncharacterized protein</fullName>
    </submittedName>
</protein>
<name>A0AAJ2BJW7_9HYPH</name>
<accession>A0AAJ2BJW7</accession>
<reference evidence="1" key="1">
    <citation type="submission" date="2023-08" db="EMBL/GenBank/DDBJ databases">
        <title>Functional and genomic diversity of the sorghum phyllosphere microbiome.</title>
        <authorList>
            <person name="Shade A."/>
        </authorList>
    </citation>
    <scope>NUCLEOTIDE SEQUENCE</scope>
    <source>
        <strain evidence="1">SORGH_AS_0974</strain>
    </source>
</reference>
<sequence>MSDLAAFAIAARGAPPCAYMPALTPTDLPEQYGMICDGDCMSPLYEHGQTLVFSKSAPLRSGEPVLMFRKPEATPLGENPMLFKQLLFAPPRAYWEGTPAGRSAEGNVKALVVVKMLNPPRVLTFAADDLLGIHACTGVMA</sequence>
<organism evidence="1 2">
    <name type="scientific">Agrobacterium larrymoorei</name>
    <dbReference type="NCBI Taxonomy" id="160699"/>
    <lineage>
        <taxon>Bacteria</taxon>
        <taxon>Pseudomonadati</taxon>
        <taxon>Pseudomonadota</taxon>
        <taxon>Alphaproteobacteria</taxon>
        <taxon>Hyphomicrobiales</taxon>
        <taxon>Rhizobiaceae</taxon>
        <taxon>Rhizobium/Agrobacterium group</taxon>
        <taxon>Agrobacterium</taxon>
    </lineage>
</organism>
<comment type="caution">
    <text evidence="1">The sequence shown here is derived from an EMBL/GenBank/DDBJ whole genome shotgun (WGS) entry which is preliminary data.</text>
</comment>
<dbReference type="EMBL" id="JAVIZC010000003">
    <property type="protein sequence ID" value="MDR6104029.1"/>
    <property type="molecule type" value="Genomic_DNA"/>
</dbReference>